<evidence type="ECO:0000256" key="4">
    <source>
        <dbReference type="ARBA" id="ARBA00022989"/>
    </source>
</evidence>
<dbReference type="PANTHER" id="PTHR42703">
    <property type="entry name" value="NADH DEHYDROGENASE"/>
    <property type="match status" value="1"/>
</dbReference>
<feature type="transmembrane region" description="Helical" evidence="6">
    <location>
        <begin position="434"/>
        <end position="453"/>
    </location>
</feature>
<comment type="caution">
    <text evidence="8">The sequence shown here is derived from an EMBL/GenBank/DDBJ whole genome shotgun (WGS) entry which is preliminary data.</text>
</comment>
<keyword evidence="2" id="KW-1003">Cell membrane</keyword>
<accession>A0A644V5Y2</accession>
<dbReference type="InterPro" id="IPR001750">
    <property type="entry name" value="ND/Mrp_TM"/>
</dbReference>
<feature type="transmembrane region" description="Helical" evidence="6">
    <location>
        <begin position="474"/>
        <end position="492"/>
    </location>
</feature>
<evidence type="ECO:0000256" key="1">
    <source>
        <dbReference type="ARBA" id="ARBA00004651"/>
    </source>
</evidence>
<name>A0A644V5Y2_9ZZZZ</name>
<keyword evidence="4 6" id="KW-1133">Transmembrane helix</keyword>
<feature type="transmembrane region" description="Helical" evidence="6">
    <location>
        <begin position="177"/>
        <end position="201"/>
    </location>
</feature>
<organism evidence="8">
    <name type="scientific">bioreactor metagenome</name>
    <dbReference type="NCBI Taxonomy" id="1076179"/>
    <lineage>
        <taxon>unclassified sequences</taxon>
        <taxon>metagenomes</taxon>
        <taxon>ecological metagenomes</taxon>
    </lineage>
</organism>
<reference evidence="8" key="1">
    <citation type="submission" date="2019-08" db="EMBL/GenBank/DDBJ databases">
        <authorList>
            <person name="Kucharzyk K."/>
            <person name="Murdoch R.W."/>
            <person name="Higgins S."/>
            <person name="Loffler F."/>
        </authorList>
    </citation>
    <scope>NUCLEOTIDE SEQUENCE</scope>
</reference>
<feature type="transmembrane region" description="Helical" evidence="6">
    <location>
        <begin position="12"/>
        <end position="30"/>
    </location>
</feature>
<feature type="transmembrane region" description="Helical" evidence="6">
    <location>
        <begin position="125"/>
        <end position="142"/>
    </location>
</feature>
<dbReference type="InterPro" id="IPR050586">
    <property type="entry name" value="CPA3_Na-H_Antiporter_D"/>
</dbReference>
<keyword evidence="5 6" id="KW-0472">Membrane</keyword>
<evidence type="ECO:0000256" key="6">
    <source>
        <dbReference type="SAM" id="Phobius"/>
    </source>
</evidence>
<dbReference type="NCBIfam" id="NF006240">
    <property type="entry name" value="PRK08376.1"/>
    <property type="match status" value="1"/>
</dbReference>
<evidence type="ECO:0000259" key="7">
    <source>
        <dbReference type="Pfam" id="PF00361"/>
    </source>
</evidence>
<dbReference type="AlphaFoldDB" id="A0A644V5Y2"/>
<dbReference type="GO" id="GO:0005886">
    <property type="term" value="C:plasma membrane"/>
    <property type="evidence" value="ECO:0007669"/>
    <property type="project" value="UniProtKB-SubCell"/>
</dbReference>
<comment type="subcellular location">
    <subcellularLocation>
        <location evidence="1">Cell membrane</location>
        <topology evidence="1">Multi-pass membrane protein</topology>
    </subcellularLocation>
</comment>
<dbReference type="GO" id="GO:0008137">
    <property type="term" value="F:NADH dehydrogenase (ubiquinone) activity"/>
    <property type="evidence" value="ECO:0007669"/>
    <property type="project" value="InterPro"/>
</dbReference>
<feature type="transmembrane region" description="Helical" evidence="6">
    <location>
        <begin position="253"/>
        <end position="274"/>
    </location>
</feature>
<dbReference type="Pfam" id="PF00361">
    <property type="entry name" value="Proton_antipo_M"/>
    <property type="match status" value="1"/>
</dbReference>
<feature type="transmembrane region" description="Helical" evidence="6">
    <location>
        <begin position="93"/>
        <end position="113"/>
    </location>
</feature>
<feature type="transmembrane region" description="Helical" evidence="6">
    <location>
        <begin position="286"/>
        <end position="306"/>
    </location>
</feature>
<dbReference type="GO" id="GO:0042773">
    <property type="term" value="P:ATP synthesis coupled electron transport"/>
    <property type="evidence" value="ECO:0007669"/>
    <property type="project" value="InterPro"/>
</dbReference>
<feature type="transmembrane region" description="Helical" evidence="6">
    <location>
        <begin position="366"/>
        <end position="384"/>
    </location>
</feature>
<sequence length="523" mass="55418">MNVFFDNLPALLIAVPLFCAFLLPVIGRFLPKIRDAWIILASFAASLLAVLTAVAVYTKGTIVYVFGAAAGTSAAPIDSGGIPFRIIFTIDGFGAFMLLSAAIVSFAVVLYLVASQKERSGKSEFYALYLLLTAGIFGMVSTGDLFNFFVFLEINSLAGAALVSYHRRGGIAAEGALKYLIVNTVGGLMVLFSIGILYAQYDSLNMAVIASQISFSTLNIVALVLFITALAMKAGSVPFHFATPDAYSVAPSGITAAMIVASQAGLYGLFRILFTLYGDIFNTVTIGWVVIVLGVLSMVIGVTMAIPQKDVKRLLAYHAVSQTGYMLLGVGVALAVLGDPIAMNAFGRTAMEGGLFHIINHAMYKGLLFLAVGAVIYRTGVWSLNKMGGLGHNMKWTMIFFLIGALAIAGIPPFNGFASKLMIYESVFAFNPALSIIAMVVSILTLASFMKVFHSMFMGPQLPEYAEVKEVPKLMIAGMVILTVFVIGFGLVPDLVVNGLIAPAADALINKGAYITAVLGGGL</sequence>
<evidence type="ECO:0000256" key="3">
    <source>
        <dbReference type="ARBA" id="ARBA00022692"/>
    </source>
</evidence>
<feature type="transmembrane region" description="Helical" evidence="6">
    <location>
        <begin position="213"/>
        <end position="232"/>
    </location>
</feature>
<dbReference type="EMBL" id="VSSQ01000226">
    <property type="protein sequence ID" value="MPL86736.1"/>
    <property type="molecule type" value="Genomic_DNA"/>
</dbReference>
<proteinExistence type="predicted"/>
<feature type="transmembrane region" description="Helical" evidence="6">
    <location>
        <begin position="396"/>
        <end position="414"/>
    </location>
</feature>
<feature type="domain" description="NADH:quinone oxidoreductase/Mrp antiporter transmembrane" evidence="7">
    <location>
        <begin position="143"/>
        <end position="444"/>
    </location>
</feature>
<gene>
    <name evidence="8" type="primary">mrpD_3</name>
    <name evidence="8" type="ORF">SDC9_32722</name>
</gene>
<evidence type="ECO:0000313" key="8">
    <source>
        <dbReference type="EMBL" id="MPL86736.1"/>
    </source>
</evidence>
<evidence type="ECO:0000256" key="2">
    <source>
        <dbReference type="ARBA" id="ARBA00022475"/>
    </source>
</evidence>
<feature type="transmembrane region" description="Helical" evidence="6">
    <location>
        <begin position="37"/>
        <end position="57"/>
    </location>
</feature>
<feature type="transmembrane region" description="Helical" evidence="6">
    <location>
        <begin position="327"/>
        <end position="346"/>
    </location>
</feature>
<dbReference type="InterPro" id="IPR003918">
    <property type="entry name" value="NADH_UbQ_OxRdtase"/>
</dbReference>
<protein>
    <submittedName>
        <fullName evidence="8">Na(+)/H(+) antiporter subunit D</fullName>
    </submittedName>
</protein>
<evidence type="ECO:0000256" key="5">
    <source>
        <dbReference type="ARBA" id="ARBA00023136"/>
    </source>
</evidence>
<dbReference type="PRINTS" id="PR01437">
    <property type="entry name" value="NUOXDRDTASE4"/>
</dbReference>
<keyword evidence="3 6" id="KW-0812">Transmembrane</keyword>
<dbReference type="PANTHER" id="PTHR42703:SF1">
    <property type="entry name" value="NA(+)_H(+) ANTIPORTER SUBUNIT D1"/>
    <property type="match status" value="1"/>
</dbReference>